<proteinExistence type="inferred from homology"/>
<dbReference type="InterPro" id="IPR036410">
    <property type="entry name" value="HSP_DnaJ_Cys-rich_dom_sf"/>
</dbReference>
<comment type="caution">
    <text evidence="11">The sequence shown here is derived from an EMBL/GenBank/DDBJ whole genome shotgun (WGS) entry which is preliminary data.</text>
</comment>
<dbReference type="SMART" id="SM00271">
    <property type="entry name" value="DnaJ"/>
    <property type="match status" value="1"/>
</dbReference>
<keyword evidence="5" id="KW-0143">Chaperone</keyword>
<evidence type="ECO:0000313" key="12">
    <source>
        <dbReference type="Proteomes" id="UP001141552"/>
    </source>
</evidence>
<evidence type="ECO:0000256" key="8">
    <source>
        <dbReference type="SAM" id="Phobius"/>
    </source>
</evidence>
<dbReference type="PANTHER" id="PTHR43096:SF26">
    <property type="entry name" value="CR-TYPE DOMAIN-CONTAINING PROTEIN"/>
    <property type="match status" value="1"/>
</dbReference>
<dbReference type="Gene3D" id="2.10.230.10">
    <property type="entry name" value="Heat shock protein DnaJ, cysteine-rich domain"/>
    <property type="match status" value="1"/>
</dbReference>
<evidence type="ECO:0000313" key="11">
    <source>
        <dbReference type="EMBL" id="KAJ4828187.1"/>
    </source>
</evidence>
<reference evidence="11" key="2">
    <citation type="journal article" date="2023" name="Plants (Basel)">
        <title>Annotation of the Turnera subulata (Passifloraceae) Draft Genome Reveals the S-Locus Evolved after the Divergence of Turneroideae from Passifloroideae in a Stepwise Manner.</title>
        <authorList>
            <person name="Henning P.M."/>
            <person name="Roalson E.H."/>
            <person name="Mir W."/>
            <person name="McCubbin A.G."/>
            <person name="Shore J.S."/>
        </authorList>
    </citation>
    <scope>NUCLEOTIDE SEQUENCE</scope>
    <source>
        <strain evidence="11">F60SS</strain>
    </source>
</reference>
<evidence type="ECO:0008006" key="13">
    <source>
        <dbReference type="Google" id="ProtNLM"/>
    </source>
</evidence>
<dbReference type="CDD" id="cd06257">
    <property type="entry name" value="DnaJ"/>
    <property type="match status" value="1"/>
</dbReference>
<feature type="domain" description="CR-type" evidence="10">
    <location>
        <begin position="428"/>
        <end position="510"/>
    </location>
</feature>
<keyword evidence="2" id="KW-0677">Repeat</keyword>
<dbReference type="GO" id="GO:0009408">
    <property type="term" value="P:response to heat"/>
    <property type="evidence" value="ECO:0007669"/>
    <property type="project" value="InterPro"/>
</dbReference>
<dbReference type="GO" id="GO:0042026">
    <property type="term" value="P:protein refolding"/>
    <property type="evidence" value="ECO:0007669"/>
    <property type="project" value="TreeGrafter"/>
</dbReference>
<dbReference type="InterPro" id="IPR008971">
    <property type="entry name" value="HSP40/DnaJ_pept-bd"/>
</dbReference>
<reference evidence="11" key="1">
    <citation type="submission" date="2022-02" db="EMBL/GenBank/DDBJ databases">
        <authorList>
            <person name="Henning P.M."/>
            <person name="McCubbin A.G."/>
            <person name="Shore J.S."/>
        </authorList>
    </citation>
    <scope>NUCLEOTIDE SEQUENCE</scope>
    <source>
        <strain evidence="11">F60SS</strain>
        <tissue evidence="11">Leaves</tissue>
    </source>
</reference>
<sequence>MGKLENKTEYENLRNARILENKARLASLGLQKTLSDLRSLTSSSKQEKTQRRKWTKRVYSTTDLRRSDRLKCVSVETPTPKILSLRYSTRLRHKSRQPISPNEGKGDDDYESEGYEEEEWRPANAPLVKSYFSFRLRRLLGAAIARAGVAFMTLFLGYAAISAGKRNCVVKRDASAVAIAIRINHALEKQTAQFVILLTVFSAELVSWLGMGKFHMLEEAKDGSNWDSDISSNCCYATPKPTSHFPPIPPNTLTTLSPSLKASSLSFTSSNSSDILPTTCLSSRTHNSRRRRFTTVIAAAAAGARTDYYSTLNVTKNASLQEIKTSYRKLARKYHPDMNKSPGADDKFKEISAAYEMRRKDRYMIALVRQVCKENLKGHAVVPKEGWILSTYIMPTLAVQMGYSEEEMKQDLDIRYDLYLSFEESIFGGQKEIKISCLEICDRCSGSGAKSSDGIKSCSECGGRGVVMKSQRTPFGMVSQVSTCSNCYGQGNIITDRCPKCDGNGKVRSKRSMNVVIPPGVSDGATMQVQGKGNFDKKRGLSGDLFIIVHIKEKHGIQRDGLDLYSKVSVDYTQAILGTIIKVETVEGLKDLEIPSGIQPGDAIKLSRMGVPDMNSPSRRGDHHFIVDVLIPKEIRRKKTGEKFASVSMNTSILSWRSTKPDSHLIFSFLTPKASYNGARVGCGCLCSWCRSYYAPPFDPPRPAHLTQGTFICNQNPTKTSLLHISILHLLAYGHLLEVRNYAFMQKDRFLLLSVGAFAPTEIHHEEPTECTFDCSSVGVLLASVSVTSLTARVEQLKLQVEMLKKKGS</sequence>
<evidence type="ECO:0000256" key="6">
    <source>
        <dbReference type="PROSITE-ProRule" id="PRU00546"/>
    </source>
</evidence>
<evidence type="ECO:0000256" key="3">
    <source>
        <dbReference type="ARBA" id="ARBA00022771"/>
    </source>
</evidence>
<evidence type="ECO:0000259" key="9">
    <source>
        <dbReference type="PROSITE" id="PS50076"/>
    </source>
</evidence>
<dbReference type="EMBL" id="JAKUCV010006244">
    <property type="protein sequence ID" value="KAJ4828187.1"/>
    <property type="molecule type" value="Genomic_DNA"/>
</dbReference>
<dbReference type="InterPro" id="IPR002939">
    <property type="entry name" value="DnaJ_C"/>
</dbReference>
<dbReference type="Pfam" id="PF00684">
    <property type="entry name" value="DnaJ_CXXCXGXG"/>
    <property type="match status" value="1"/>
</dbReference>
<evidence type="ECO:0000256" key="7">
    <source>
        <dbReference type="SAM" id="MobiDB-lite"/>
    </source>
</evidence>
<evidence type="ECO:0000256" key="5">
    <source>
        <dbReference type="ARBA" id="ARBA00023186"/>
    </source>
</evidence>
<dbReference type="Gene3D" id="1.10.287.110">
    <property type="entry name" value="DnaJ domain"/>
    <property type="match status" value="1"/>
</dbReference>
<feature type="region of interest" description="Disordered" evidence="7">
    <location>
        <begin position="93"/>
        <end position="117"/>
    </location>
</feature>
<feature type="compositionally biased region" description="Acidic residues" evidence="7">
    <location>
        <begin position="106"/>
        <end position="117"/>
    </location>
</feature>
<feature type="domain" description="J" evidence="9">
    <location>
        <begin position="307"/>
        <end position="363"/>
    </location>
</feature>
<evidence type="ECO:0000256" key="1">
    <source>
        <dbReference type="ARBA" id="ARBA00022723"/>
    </source>
</evidence>
<name>A0A9Q0FD46_9ROSI</name>
<dbReference type="AlphaFoldDB" id="A0A9Q0FD46"/>
<evidence type="ECO:0000259" key="10">
    <source>
        <dbReference type="PROSITE" id="PS51188"/>
    </source>
</evidence>
<dbReference type="PRINTS" id="PR00625">
    <property type="entry name" value="JDOMAIN"/>
</dbReference>
<dbReference type="SUPFAM" id="SSF57938">
    <property type="entry name" value="DnaJ/Hsp40 cysteine-rich domain"/>
    <property type="match status" value="1"/>
</dbReference>
<feature type="transmembrane region" description="Helical" evidence="8">
    <location>
        <begin position="139"/>
        <end position="161"/>
    </location>
</feature>
<dbReference type="Proteomes" id="UP001141552">
    <property type="component" value="Unassembled WGS sequence"/>
</dbReference>
<organism evidence="11 12">
    <name type="scientific">Turnera subulata</name>
    <dbReference type="NCBI Taxonomy" id="218843"/>
    <lineage>
        <taxon>Eukaryota</taxon>
        <taxon>Viridiplantae</taxon>
        <taxon>Streptophyta</taxon>
        <taxon>Embryophyta</taxon>
        <taxon>Tracheophyta</taxon>
        <taxon>Spermatophyta</taxon>
        <taxon>Magnoliopsida</taxon>
        <taxon>eudicotyledons</taxon>
        <taxon>Gunneridae</taxon>
        <taxon>Pentapetalae</taxon>
        <taxon>rosids</taxon>
        <taxon>fabids</taxon>
        <taxon>Malpighiales</taxon>
        <taxon>Passifloraceae</taxon>
        <taxon>Turnera</taxon>
    </lineage>
</organism>
<dbReference type="OrthoDB" id="10256793at2759"/>
<dbReference type="Pfam" id="PF01556">
    <property type="entry name" value="DnaJ_C"/>
    <property type="match status" value="1"/>
</dbReference>
<dbReference type="PROSITE" id="PS51188">
    <property type="entry name" value="ZF_CR"/>
    <property type="match status" value="1"/>
</dbReference>
<dbReference type="GO" id="GO:0005524">
    <property type="term" value="F:ATP binding"/>
    <property type="evidence" value="ECO:0007669"/>
    <property type="project" value="InterPro"/>
</dbReference>
<keyword evidence="8" id="KW-0812">Transmembrane</keyword>
<dbReference type="GO" id="GO:0031072">
    <property type="term" value="F:heat shock protein binding"/>
    <property type="evidence" value="ECO:0007669"/>
    <property type="project" value="InterPro"/>
</dbReference>
<dbReference type="InterPro" id="IPR036869">
    <property type="entry name" value="J_dom_sf"/>
</dbReference>
<dbReference type="CDD" id="cd10747">
    <property type="entry name" value="DnaJ_C"/>
    <property type="match status" value="1"/>
</dbReference>
<dbReference type="SUPFAM" id="SSF46565">
    <property type="entry name" value="Chaperone J-domain"/>
    <property type="match status" value="1"/>
</dbReference>
<dbReference type="PROSITE" id="PS50076">
    <property type="entry name" value="DNAJ_2"/>
    <property type="match status" value="1"/>
</dbReference>
<dbReference type="PANTHER" id="PTHR43096">
    <property type="entry name" value="DNAJ HOMOLOG 1, MITOCHONDRIAL-RELATED"/>
    <property type="match status" value="1"/>
</dbReference>
<dbReference type="GO" id="GO:0051082">
    <property type="term" value="F:unfolded protein binding"/>
    <property type="evidence" value="ECO:0007669"/>
    <property type="project" value="InterPro"/>
</dbReference>
<gene>
    <name evidence="11" type="ORF">Tsubulata_045117</name>
</gene>
<dbReference type="FunFam" id="2.10.230.10:FF:000002">
    <property type="entry name" value="Molecular chaperone DnaJ"/>
    <property type="match status" value="1"/>
</dbReference>
<dbReference type="GO" id="GO:0008270">
    <property type="term" value="F:zinc ion binding"/>
    <property type="evidence" value="ECO:0007669"/>
    <property type="project" value="UniProtKB-KW"/>
</dbReference>
<evidence type="ECO:0000256" key="4">
    <source>
        <dbReference type="ARBA" id="ARBA00022833"/>
    </source>
</evidence>
<dbReference type="GO" id="GO:0009535">
    <property type="term" value="C:chloroplast thylakoid membrane"/>
    <property type="evidence" value="ECO:0007669"/>
    <property type="project" value="TreeGrafter"/>
</dbReference>
<dbReference type="Pfam" id="PF00226">
    <property type="entry name" value="DnaJ"/>
    <property type="match status" value="1"/>
</dbReference>
<keyword evidence="8" id="KW-1133">Transmembrane helix</keyword>
<keyword evidence="8" id="KW-0472">Membrane</keyword>
<protein>
    <recommendedName>
        <fullName evidence="13">J domain-containing protein</fullName>
    </recommendedName>
</protein>
<dbReference type="InterPro" id="IPR012724">
    <property type="entry name" value="DnaJ"/>
</dbReference>
<dbReference type="InterPro" id="IPR001305">
    <property type="entry name" value="HSP_DnaJ_Cys-rich_dom"/>
</dbReference>
<dbReference type="Gene3D" id="2.60.260.20">
    <property type="entry name" value="Urease metallochaperone UreE, N-terminal domain"/>
    <property type="match status" value="2"/>
</dbReference>
<feature type="zinc finger region" description="CR-type" evidence="6">
    <location>
        <begin position="428"/>
        <end position="510"/>
    </location>
</feature>
<keyword evidence="12" id="KW-1185">Reference proteome</keyword>
<dbReference type="SUPFAM" id="SSF49493">
    <property type="entry name" value="HSP40/DnaJ peptide-binding domain"/>
    <property type="match status" value="2"/>
</dbReference>
<keyword evidence="1 6" id="KW-0479">Metal-binding</keyword>
<keyword evidence="3 6" id="KW-0863">Zinc-finger</keyword>
<dbReference type="InterPro" id="IPR001623">
    <property type="entry name" value="DnaJ_domain"/>
</dbReference>
<dbReference type="CDD" id="cd10719">
    <property type="entry name" value="DnaJ_zf"/>
    <property type="match status" value="1"/>
</dbReference>
<dbReference type="HAMAP" id="MF_01152">
    <property type="entry name" value="DnaJ"/>
    <property type="match status" value="1"/>
</dbReference>
<accession>A0A9Q0FD46</accession>
<evidence type="ECO:0000256" key="2">
    <source>
        <dbReference type="ARBA" id="ARBA00022737"/>
    </source>
</evidence>
<keyword evidence="4 6" id="KW-0862">Zinc</keyword>